<feature type="chain" id="PRO_5046075658" evidence="1">
    <location>
        <begin position="21"/>
        <end position="250"/>
    </location>
</feature>
<keyword evidence="3" id="KW-1185">Reference proteome</keyword>
<protein>
    <submittedName>
        <fullName evidence="2">Dihydroxy-acid dehydratase</fullName>
    </submittedName>
</protein>
<proteinExistence type="predicted"/>
<dbReference type="Proteomes" id="UP001210720">
    <property type="component" value="Unassembled WGS sequence"/>
</dbReference>
<dbReference type="EMBL" id="JAQIOY010000001">
    <property type="protein sequence ID" value="MDA7423590.1"/>
    <property type="molecule type" value="Genomic_DNA"/>
</dbReference>
<organism evidence="2 3">
    <name type="scientific">Thalassococcus lentus</name>
    <dbReference type="NCBI Taxonomy" id="1210524"/>
    <lineage>
        <taxon>Bacteria</taxon>
        <taxon>Pseudomonadati</taxon>
        <taxon>Pseudomonadota</taxon>
        <taxon>Alphaproteobacteria</taxon>
        <taxon>Rhodobacterales</taxon>
        <taxon>Roseobacteraceae</taxon>
        <taxon>Thalassococcus</taxon>
    </lineage>
</organism>
<dbReference type="RefSeq" id="WP_271430935.1">
    <property type="nucleotide sequence ID" value="NZ_JAQIOY010000001.1"/>
</dbReference>
<dbReference type="PROSITE" id="PS51257">
    <property type="entry name" value="PROKAR_LIPOPROTEIN"/>
    <property type="match status" value="1"/>
</dbReference>
<keyword evidence="1" id="KW-0732">Signal</keyword>
<evidence type="ECO:0000313" key="2">
    <source>
        <dbReference type="EMBL" id="MDA7423590.1"/>
    </source>
</evidence>
<evidence type="ECO:0000256" key="1">
    <source>
        <dbReference type="SAM" id="SignalP"/>
    </source>
</evidence>
<comment type="caution">
    <text evidence="2">The sequence shown here is derived from an EMBL/GenBank/DDBJ whole genome shotgun (WGS) entry which is preliminary data.</text>
</comment>
<name>A0ABT4XNU2_9RHOB</name>
<sequence length="250" mass="25086">MCSVLRVLACCLLVAGCANGVPESGPSQKTGNGGFLSGLLGNDSNAAAGSSTAAKPGTRPRMPTPLSKVALAGGDVIVGGPDNYCIDPTTVQKRTERGFAVIASCRILSGGRAGDPVDPALITVTVGPRGDMSDLPSPNTLADVHGAPLVMGQSANDFVAANLAQGGQQFLAGGDDRHWRAAFVQGERLIGLALYAPKGSPLAGDAGVSLLLRVKSRIETLSPGGANATASQSVSGPTQGGGLLGRLFNR</sequence>
<reference evidence="2 3" key="1">
    <citation type="submission" date="2023-01" db="EMBL/GenBank/DDBJ databases">
        <title>Thalassococcus onchidii sp. nov., isolated from a marine invertebrate from the South China Sea.</title>
        <authorList>
            <person name="Xu S."/>
            <person name="Liu Z."/>
            <person name="Xu Y."/>
        </authorList>
    </citation>
    <scope>NUCLEOTIDE SEQUENCE [LARGE SCALE GENOMIC DNA]</scope>
    <source>
        <strain evidence="2 3">KCTC 32084</strain>
    </source>
</reference>
<gene>
    <name evidence="2" type="ORF">PFY00_02510</name>
</gene>
<evidence type="ECO:0000313" key="3">
    <source>
        <dbReference type="Proteomes" id="UP001210720"/>
    </source>
</evidence>
<feature type="signal peptide" evidence="1">
    <location>
        <begin position="1"/>
        <end position="20"/>
    </location>
</feature>
<accession>A0ABT4XNU2</accession>